<dbReference type="InterPro" id="IPR008271">
    <property type="entry name" value="Ser/Thr_kinase_AS"/>
</dbReference>
<evidence type="ECO:0000256" key="3">
    <source>
        <dbReference type="ARBA" id="ARBA00022679"/>
    </source>
</evidence>
<feature type="compositionally biased region" description="Low complexity" evidence="8">
    <location>
        <begin position="135"/>
        <end position="155"/>
    </location>
</feature>
<dbReference type="OrthoDB" id="497611at2759"/>
<sequence length="598" mass="66691">MLKRNDLLSSGRFKIDSHSKIGSGQFAEVYSAVDITGGGEENATKSGRFCAIKIESEMKTTKREAMAMRNLLGGKGIVEIYEEGVFETKRGKEHPFIAMQLVGENLADLKREIELNSSNSVEEDSRGGGSGGAGTTTTPKTSTSETKQQQQQQQQRPLFSEITIARIAAQTIDALGYTHLKGYVHRDVKPGNICIGRGSRAERAKTYLIDFGLARRYKDETTDKVIAEREDAQFRGTTTYASANAMENREQSPRDDLFSLLYILVELYCGSLPWKRTMAVGVDESEDANYKVMAREKKLSCKEVPNYLCELAVREDRKQLPKALVGFSRTISQLKYGEVPDYDRLKGLFTEWEEKLLNGRKSGEVRMDWDREVAVKQPSAVAPIPTTQNATADYNNNNNNNNNNNERKRERSPEYNLNTGADPYHPQQQYKRPNITNSPTPRPTTTTTTTPPNQQPYDIQPSRRAASLVQALLENPPLPPNINHVIETFRNMSAEEVVAGIAATCIIIAETAESSSRNVDAIDAFLRDARDCIELARAKMMTIASSTSAGGGGQGGGMMYNANAKNVAPPPQQNYQQHRPQQQQQQQQWNYNDRRAGR</sequence>
<dbReference type="PANTHER" id="PTHR11909">
    <property type="entry name" value="CASEIN KINASE-RELATED"/>
    <property type="match status" value="1"/>
</dbReference>
<dbReference type="EMBL" id="FO082270">
    <property type="protein sequence ID" value="CCO66439.1"/>
    <property type="molecule type" value="Genomic_DNA"/>
</dbReference>
<dbReference type="AlphaFoldDB" id="K8FI46"/>
<evidence type="ECO:0000256" key="2">
    <source>
        <dbReference type="ARBA" id="ARBA00012513"/>
    </source>
</evidence>
<evidence type="ECO:0000256" key="6">
    <source>
        <dbReference type="ARBA" id="ARBA00022840"/>
    </source>
</evidence>
<dbReference type="eggNOG" id="KOG1164">
    <property type="taxonomic scope" value="Eukaryota"/>
</dbReference>
<dbReference type="GO" id="GO:0005524">
    <property type="term" value="F:ATP binding"/>
    <property type="evidence" value="ECO:0007669"/>
    <property type="project" value="UniProtKB-UniRule"/>
</dbReference>
<dbReference type="PROSITE" id="PS00107">
    <property type="entry name" value="PROTEIN_KINASE_ATP"/>
    <property type="match status" value="1"/>
</dbReference>
<dbReference type="Gene3D" id="1.10.510.10">
    <property type="entry name" value="Transferase(Phosphotransferase) domain 1"/>
    <property type="match status" value="2"/>
</dbReference>
<reference evidence="10 11" key="1">
    <citation type="submission" date="2011-10" db="EMBL/GenBank/DDBJ databases">
        <authorList>
            <person name="Genoscope - CEA"/>
        </authorList>
    </citation>
    <scope>NUCLEOTIDE SEQUENCE [LARGE SCALE GENOMIC DNA]</scope>
    <source>
        <strain evidence="10 11">RCC 1105</strain>
    </source>
</reference>
<evidence type="ECO:0000313" key="10">
    <source>
        <dbReference type="EMBL" id="CCO66439.1"/>
    </source>
</evidence>
<feature type="compositionally biased region" description="Gly residues" evidence="8">
    <location>
        <begin position="549"/>
        <end position="558"/>
    </location>
</feature>
<dbReference type="KEGG" id="bpg:Bathy09g01360"/>
<accession>K8FI46</accession>
<keyword evidence="6 7" id="KW-0067">ATP-binding</keyword>
<dbReference type="STRING" id="41875.K8FI46"/>
<keyword evidence="11" id="KW-1185">Reference proteome</keyword>
<feature type="region of interest" description="Disordered" evidence="8">
    <location>
        <begin position="376"/>
        <end position="458"/>
    </location>
</feature>
<keyword evidence="4 7" id="KW-0547">Nucleotide-binding</keyword>
<evidence type="ECO:0000256" key="1">
    <source>
        <dbReference type="ARBA" id="ARBA00005926"/>
    </source>
</evidence>
<name>K8FI46_9CHLO</name>
<feature type="region of interest" description="Disordered" evidence="8">
    <location>
        <begin position="546"/>
        <end position="598"/>
    </location>
</feature>
<dbReference type="InterPro" id="IPR011009">
    <property type="entry name" value="Kinase-like_dom_sf"/>
</dbReference>
<dbReference type="InterPro" id="IPR050235">
    <property type="entry name" value="CK1_Ser-Thr_kinase"/>
</dbReference>
<dbReference type="SUPFAM" id="SSF56112">
    <property type="entry name" value="Protein kinase-like (PK-like)"/>
    <property type="match status" value="1"/>
</dbReference>
<keyword evidence="5" id="KW-0418">Kinase</keyword>
<keyword evidence="3" id="KW-0808">Transferase</keyword>
<evidence type="ECO:0000313" key="11">
    <source>
        <dbReference type="Proteomes" id="UP000198341"/>
    </source>
</evidence>
<feature type="compositionally biased region" description="Low complexity" evidence="8">
    <location>
        <begin position="395"/>
        <end position="404"/>
    </location>
</feature>
<dbReference type="EC" id="2.7.11.1" evidence="2"/>
<dbReference type="InterPro" id="IPR017441">
    <property type="entry name" value="Protein_kinase_ATP_BS"/>
</dbReference>
<organism evidence="10 11">
    <name type="scientific">Bathycoccus prasinos</name>
    <dbReference type="NCBI Taxonomy" id="41875"/>
    <lineage>
        <taxon>Eukaryota</taxon>
        <taxon>Viridiplantae</taxon>
        <taxon>Chlorophyta</taxon>
        <taxon>Mamiellophyceae</taxon>
        <taxon>Mamiellales</taxon>
        <taxon>Bathycoccaceae</taxon>
        <taxon>Bathycoccus</taxon>
    </lineage>
</organism>
<evidence type="ECO:0000259" key="9">
    <source>
        <dbReference type="PROSITE" id="PS50011"/>
    </source>
</evidence>
<feature type="compositionally biased region" description="Polar residues" evidence="8">
    <location>
        <begin position="385"/>
        <end position="394"/>
    </location>
</feature>
<dbReference type="PROSITE" id="PS00108">
    <property type="entry name" value="PROTEIN_KINASE_ST"/>
    <property type="match status" value="1"/>
</dbReference>
<feature type="compositionally biased region" description="Low complexity" evidence="8">
    <location>
        <begin position="433"/>
        <end position="452"/>
    </location>
</feature>
<feature type="region of interest" description="Disordered" evidence="8">
    <location>
        <begin position="117"/>
        <end position="157"/>
    </location>
</feature>
<dbReference type="GeneID" id="19013643"/>
<gene>
    <name evidence="10" type="ORF">Bathy09g01360</name>
</gene>
<dbReference type="InterPro" id="IPR000719">
    <property type="entry name" value="Prot_kinase_dom"/>
</dbReference>
<evidence type="ECO:0000256" key="7">
    <source>
        <dbReference type="PROSITE-ProRule" id="PRU10141"/>
    </source>
</evidence>
<protein>
    <recommendedName>
        <fullName evidence="2">non-specific serine/threonine protein kinase</fullName>
        <ecNumber evidence="2">2.7.11.1</ecNumber>
    </recommendedName>
</protein>
<dbReference type="GO" id="GO:0004674">
    <property type="term" value="F:protein serine/threonine kinase activity"/>
    <property type="evidence" value="ECO:0007669"/>
    <property type="project" value="UniProtKB-EC"/>
</dbReference>
<dbReference type="Pfam" id="PF00069">
    <property type="entry name" value="Pkinase"/>
    <property type="match status" value="1"/>
</dbReference>
<evidence type="ECO:0000256" key="5">
    <source>
        <dbReference type="ARBA" id="ARBA00022777"/>
    </source>
</evidence>
<dbReference type="RefSeq" id="XP_007510879.1">
    <property type="nucleotide sequence ID" value="XM_007510817.1"/>
</dbReference>
<dbReference type="Proteomes" id="UP000198341">
    <property type="component" value="Chromosome 9"/>
</dbReference>
<dbReference type="SMART" id="SM00220">
    <property type="entry name" value="S_TKc"/>
    <property type="match status" value="1"/>
</dbReference>
<dbReference type="PROSITE" id="PS50011">
    <property type="entry name" value="PROTEIN_KINASE_DOM"/>
    <property type="match status" value="1"/>
</dbReference>
<evidence type="ECO:0000256" key="4">
    <source>
        <dbReference type="ARBA" id="ARBA00022741"/>
    </source>
</evidence>
<evidence type="ECO:0000256" key="8">
    <source>
        <dbReference type="SAM" id="MobiDB-lite"/>
    </source>
</evidence>
<feature type="compositionally biased region" description="Low complexity" evidence="8">
    <location>
        <begin position="573"/>
        <end position="588"/>
    </location>
</feature>
<feature type="domain" description="Protein kinase" evidence="9">
    <location>
        <begin position="15"/>
        <end position="331"/>
    </location>
</feature>
<proteinExistence type="inferred from homology"/>
<comment type="similarity">
    <text evidence="1">Belongs to the protein kinase superfamily. CK1 Ser/Thr protein kinase family. Casein kinase I subfamily.</text>
</comment>
<feature type="binding site" evidence="7">
    <location>
        <position position="53"/>
    </location>
    <ligand>
        <name>ATP</name>
        <dbReference type="ChEBI" id="CHEBI:30616"/>
    </ligand>
</feature>